<dbReference type="AlphaFoldDB" id="A0AAD8T6L9"/>
<evidence type="ECO:0000256" key="2">
    <source>
        <dbReference type="ARBA" id="ARBA00022448"/>
    </source>
</evidence>
<evidence type="ECO:0008006" key="13">
    <source>
        <dbReference type="Google" id="ProtNLM"/>
    </source>
</evidence>
<feature type="domain" description="ABC transporter" evidence="9">
    <location>
        <begin position="147"/>
        <end position="449"/>
    </location>
</feature>
<dbReference type="InterPro" id="IPR011527">
    <property type="entry name" value="ABC1_TM_dom"/>
</dbReference>
<feature type="transmembrane region" description="Helical" evidence="8">
    <location>
        <begin position="12"/>
        <end position="32"/>
    </location>
</feature>
<evidence type="ECO:0000256" key="5">
    <source>
        <dbReference type="ARBA" id="ARBA00022989"/>
    </source>
</evidence>
<evidence type="ECO:0000256" key="3">
    <source>
        <dbReference type="ARBA" id="ARBA00022692"/>
    </source>
</evidence>
<feature type="region of interest" description="Disordered" evidence="7">
    <location>
        <begin position="402"/>
        <end position="426"/>
    </location>
</feature>
<dbReference type="GO" id="GO:0016887">
    <property type="term" value="F:ATP hydrolysis activity"/>
    <property type="evidence" value="ECO:0007669"/>
    <property type="project" value="InterPro"/>
</dbReference>
<dbReference type="InterPro" id="IPR003439">
    <property type="entry name" value="ABC_transporter-like_ATP-bd"/>
</dbReference>
<keyword evidence="5 8" id="KW-1133">Transmembrane helix</keyword>
<dbReference type="SUPFAM" id="SSF90123">
    <property type="entry name" value="ABC transporter transmembrane region"/>
    <property type="match status" value="1"/>
</dbReference>
<dbReference type="FunFam" id="1.20.1560.10:FF:000049">
    <property type="entry name" value="ABC transporter B family member 6"/>
    <property type="match status" value="1"/>
</dbReference>
<evidence type="ECO:0000256" key="4">
    <source>
        <dbReference type="ARBA" id="ARBA00022737"/>
    </source>
</evidence>
<dbReference type="PROSITE" id="PS50929">
    <property type="entry name" value="ABC_TM1F"/>
    <property type="match status" value="1"/>
</dbReference>
<reference evidence="11" key="1">
    <citation type="submission" date="2023-07" db="EMBL/GenBank/DDBJ databases">
        <title>A chromosome-level genome assembly of Lolium multiflorum.</title>
        <authorList>
            <person name="Chen Y."/>
            <person name="Copetti D."/>
            <person name="Kolliker R."/>
            <person name="Studer B."/>
        </authorList>
    </citation>
    <scope>NUCLEOTIDE SEQUENCE</scope>
    <source>
        <strain evidence="11">02402/16</strain>
        <tissue evidence="11">Leaf</tissue>
    </source>
</reference>
<dbReference type="EMBL" id="JAUUTY010000003">
    <property type="protein sequence ID" value="KAK1670304.1"/>
    <property type="molecule type" value="Genomic_DNA"/>
</dbReference>
<dbReference type="GO" id="GO:0015421">
    <property type="term" value="F:ABC-type oligopeptide transporter activity"/>
    <property type="evidence" value="ECO:0007669"/>
    <property type="project" value="TreeGrafter"/>
</dbReference>
<dbReference type="Gene3D" id="1.20.1560.10">
    <property type="entry name" value="ABC transporter type 1, transmembrane domain"/>
    <property type="match status" value="1"/>
</dbReference>
<dbReference type="GO" id="GO:0005524">
    <property type="term" value="F:ATP binding"/>
    <property type="evidence" value="ECO:0007669"/>
    <property type="project" value="InterPro"/>
</dbReference>
<dbReference type="PROSITE" id="PS50893">
    <property type="entry name" value="ABC_TRANSPORTER_2"/>
    <property type="match status" value="1"/>
</dbReference>
<keyword evidence="3 8" id="KW-0812">Transmembrane</keyword>
<dbReference type="Pfam" id="PF00005">
    <property type="entry name" value="ABC_tran"/>
    <property type="match status" value="1"/>
</dbReference>
<dbReference type="GO" id="GO:0005743">
    <property type="term" value="C:mitochondrial inner membrane"/>
    <property type="evidence" value="ECO:0007669"/>
    <property type="project" value="TreeGrafter"/>
</dbReference>
<evidence type="ECO:0000256" key="6">
    <source>
        <dbReference type="ARBA" id="ARBA00023136"/>
    </source>
</evidence>
<proteinExistence type="predicted"/>
<dbReference type="Pfam" id="PF00664">
    <property type="entry name" value="ABC_membrane"/>
    <property type="match status" value="1"/>
</dbReference>
<evidence type="ECO:0000313" key="12">
    <source>
        <dbReference type="Proteomes" id="UP001231189"/>
    </source>
</evidence>
<organism evidence="11 12">
    <name type="scientific">Lolium multiflorum</name>
    <name type="common">Italian ryegrass</name>
    <name type="synonym">Lolium perenne subsp. multiflorum</name>
    <dbReference type="NCBI Taxonomy" id="4521"/>
    <lineage>
        <taxon>Eukaryota</taxon>
        <taxon>Viridiplantae</taxon>
        <taxon>Streptophyta</taxon>
        <taxon>Embryophyta</taxon>
        <taxon>Tracheophyta</taxon>
        <taxon>Spermatophyta</taxon>
        <taxon>Magnoliopsida</taxon>
        <taxon>Liliopsida</taxon>
        <taxon>Poales</taxon>
        <taxon>Poaceae</taxon>
        <taxon>BOP clade</taxon>
        <taxon>Pooideae</taxon>
        <taxon>Poodae</taxon>
        <taxon>Poeae</taxon>
        <taxon>Poeae Chloroplast Group 2 (Poeae type)</taxon>
        <taxon>Loliodinae</taxon>
        <taxon>Loliinae</taxon>
        <taxon>Lolium</taxon>
    </lineage>
</organism>
<comment type="subcellular location">
    <subcellularLocation>
        <location evidence="1">Membrane</location>
        <topology evidence="1">Multi-pass membrane protein</topology>
    </subcellularLocation>
</comment>
<keyword evidence="4" id="KW-0677">Repeat</keyword>
<evidence type="ECO:0000256" key="1">
    <source>
        <dbReference type="ARBA" id="ARBA00004141"/>
    </source>
</evidence>
<dbReference type="InterPro" id="IPR036640">
    <property type="entry name" value="ABC1_TM_sf"/>
</dbReference>
<feature type="transmembrane region" description="Helical" evidence="8">
    <location>
        <begin position="44"/>
        <end position="70"/>
    </location>
</feature>
<dbReference type="SUPFAM" id="SSF52540">
    <property type="entry name" value="P-loop containing nucleoside triphosphate hydrolases"/>
    <property type="match status" value="1"/>
</dbReference>
<feature type="domain" description="ABC transmembrane type-1" evidence="10">
    <location>
        <begin position="1"/>
        <end position="83"/>
    </location>
</feature>
<keyword evidence="6 8" id="KW-0472">Membrane</keyword>
<keyword evidence="2" id="KW-0813">Transport</keyword>
<evidence type="ECO:0000259" key="10">
    <source>
        <dbReference type="PROSITE" id="PS50929"/>
    </source>
</evidence>
<dbReference type="InterPro" id="IPR039421">
    <property type="entry name" value="Type_1_exporter"/>
</dbReference>
<evidence type="ECO:0000313" key="11">
    <source>
        <dbReference type="EMBL" id="KAK1670304.1"/>
    </source>
</evidence>
<dbReference type="InterPro" id="IPR027417">
    <property type="entry name" value="P-loop_NTPase"/>
</dbReference>
<keyword evidence="12" id="KW-1185">Reference proteome</keyword>
<evidence type="ECO:0000259" key="9">
    <source>
        <dbReference type="PROSITE" id="PS50893"/>
    </source>
</evidence>
<protein>
    <recommendedName>
        <fullName evidence="13">ABC transporter domain-containing protein</fullName>
    </recommendedName>
</protein>
<evidence type="ECO:0000256" key="7">
    <source>
        <dbReference type="SAM" id="MobiDB-lite"/>
    </source>
</evidence>
<dbReference type="GO" id="GO:0090374">
    <property type="term" value="P:oligopeptide export from mitochondrion"/>
    <property type="evidence" value="ECO:0007669"/>
    <property type="project" value="TreeGrafter"/>
</dbReference>
<accession>A0AAD8T6L9</accession>
<dbReference type="PANTHER" id="PTHR43394:SF11">
    <property type="entry name" value="ATP-BINDING CASSETTE TRANSPORTER"/>
    <property type="match status" value="1"/>
</dbReference>
<sequence length="459" mass="50954">MHRKASLVLEDAVRNIYTVVAFCAGNKIMELYRLQLGSILTKSFVHGMGIGFAFGFSQFLLFACNALLLWYTAIAVQDGHLTLVTALKEYIVFSFVTFALVEPFGLAPYILKRRKSLTSVFEIIDRVPKIDPDDASGLKPPNVYGSIEFRSVDFCYPTRPEMMVLSNFSLKVNGGQTIAVVGVSGLGKSMIISLIERFYDPTAGQVLLDGRDLKLFNVRWLRSHMGLVPQDPVIFSTTIRENIIYAGSGGGGLDPRQIQCLVWLVLLLLVLLWLEDGGRRSRATILNKSAVDLCWRCGGKDEIFLLAGRGGEEEKGEILVFLAAALLLAGLGGEGERGCGRSLSAPTRSSGLSDFVIFGSWAFSKLRDPTYQREDYWRAFLEWEHEARQRIHIARDFKPGELAIDNKEKDDNHEDKDMEDVPPPAGVKMEAVVPEGYDEDAATAAALEASKVEEDENWI</sequence>
<evidence type="ECO:0000256" key="8">
    <source>
        <dbReference type="SAM" id="Phobius"/>
    </source>
</evidence>
<dbReference type="PANTHER" id="PTHR43394">
    <property type="entry name" value="ATP-DEPENDENT PERMEASE MDL1, MITOCHONDRIAL"/>
    <property type="match status" value="1"/>
</dbReference>
<feature type="compositionally biased region" description="Basic and acidic residues" evidence="7">
    <location>
        <begin position="402"/>
        <end position="416"/>
    </location>
</feature>
<comment type="caution">
    <text evidence="11">The sequence shown here is derived from an EMBL/GenBank/DDBJ whole genome shotgun (WGS) entry which is preliminary data.</text>
</comment>
<gene>
    <name evidence="11" type="ORF">QYE76_058463</name>
</gene>
<feature type="transmembrane region" description="Helical" evidence="8">
    <location>
        <begin position="90"/>
        <end position="111"/>
    </location>
</feature>
<name>A0AAD8T6L9_LOLMU</name>
<dbReference type="Gene3D" id="3.40.50.300">
    <property type="entry name" value="P-loop containing nucleotide triphosphate hydrolases"/>
    <property type="match status" value="1"/>
</dbReference>
<dbReference type="Proteomes" id="UP001231189">
    <property type="component" value="Unassembled WGS sequence"/>
</dbReference>